<gene>
    <name evidence="1" type="ORF">BWQ96_00428</name>
</gene>
<evidence type="ECO:0000313" key="1">
    <source>
        <dbReference type="EMBL" id="PXF49776.1"/>
    </source>
</evidence>
<accession>A0A2V3J5S3</accession>
<comment type="caution">
    <text evidence="1">The sequence shown here is derived from an EMBL/GenBank/DDBJ whole genome shotgun (WGS) entry which is preliminary data.</text>
</comment>
<proteinExistence type="predicted"/>
<dbReference type="AlphaFoldDB" id="A0A2V3J5S3"/>
<organism evidence="1 2">
    <name type="scientific">Gracilariopsis chorda</name>
    <dbReference type="NCBI Taxonomy" id="448386"/>
    <lineage>
        <taxon>Eukaryota</taxon>
        <taxon>Rhodophyta</taxon>
        <taxon>Florideophyceae</taxon>
        <taxon>Rhodymeniophycidae</taxon>
        <taxon>Gracilariales</taxon>
        <taxon>Gracilariaceae</taxon>
        <taxon>Gracilariopsis</taxon>
    </lineage>
</organism>
<sequence length="111" mass="12867">MFIKNIIMMPRSEGTTIACLTWSPRWHLQKQVSNSWCKHWTDPEYVRNSSIFLELLPVILSSFFWKASRNCQLRLATFVSGLKKDHDIDCVWDTGSRVTCGRSVLDLKVSC</sequence>
<name>A0A2V3J5S3_9FLOR</name>
<evidence type="ECO:0000313" key="2">
    <source>
        <dbReference type="Proteomes" id="UP000247409"/>
    </source>
</evidence>
<keyword evidence="2" id="KW-1185">Reference proteome</keyword>
<protein>
    <submittedName>
        <fullName evidence="1">Uncharacterized protein</fullName>
    </submittedName>
</protein>
<dbReference type="Proteomes" id="UP000247409">
    <property type="component" value="Unassembled WGS sequence"/>
</dbReference>
<reference evidence="1 2" key="1">
    <citation type="journal article" date="2018" name="Mol. Biol. Evol.">
        <title>Analysis of the draft genome of the red seaweed Gracilariopsis chorda provides insights into genome size evolution in Rhodophyta.</title>
        <authorList>
            <person name="Lee J."/>
            <person name="Yang E.C."/>
            <person name="Graf L."/>
            <person name="Yang J.H."/>
            <person name="Qiu H."/>
            <person name="Zel Zion U."/>
            <person name="Chan C.X."/>
            <person name="Stephens T.G."/>
            <person name="Weber A.P.M."/>
            <person name="Boo G.H."/>
            <person name="Boo S.M."/>
            <person name="Kim K.M."/>
            <person name="Shin Y."/>
            <person name="Jung M."/>
            <person name="Lee S.J."/>
            <person name="Yim H.S."/>
            <person name="Lee J.H."/>
            <person name="Bhattacharya D."/>
            <person name="Yoon H.S."/>
        </authorList>
    </citation>
    <scope>NUCLEOTIDE SEQUENCE [LARGE SCALE GENOMIC DNA]</scope>
    <source>
        <strain evidence="1 2">SKKU-2015</strain>
        <tissue evidence="1">Whole body</tissue>
    </source>
</reference>
<dbReference type="EMBL" id="NBIV01000002">
    <property type="protein sequence ID" value="PXF49776.1"/>
    <property type="molecule type" value="Genomic_DNA"/>
</dbReference>